<dbReference type="AlphaFoldDB" id="A0A0D1Y8S1"/>
<evidence type="ECO:0000259" key="4">
    <source>
        <dbReference type="Pfam" id="PF00248"/>
    </source>
</evidence>
<reference evidence="5 6" key="1">
    <citation type="submission" date="2015-01" db="EMBL/GenBank/DDBJ databases">
        <title>The Genome Sequence of Exophiala spinifera CBS89968.</title>
        <authorList>
            <consortium name="The Broad Institute Genomics Platform"/>
            <person name="Cuomo C."/>
            <person name="de Hoog S."/>
            <person name="Gorbushina A."/>
            <person name="Stielow B."/>
            <person name="Teixiera M."/>
            <person name="Abouelleil A."/>
            <person name="Chapman S.B."/>
            <person name="Priest M."/>
            <person name="Young S.K."/>
            <person name="Wortman J."/>
            <person name="Nusbaum C."/>
            <person name="Birren B."/>
        </authorList>
    </citation>
    <scope>NUCLEOTIDE SEQUENCE [LARGE SCALE GENOMIC DNA]</scope>
    <source>
        <strain evidence="5 6">CBS 89968</strain>
    </source>
</reference>
<dbReference type="Gene3D" id="3.20.20.100">
    <property type="entry name" value="NADP-dependent oxidoreductase domain"/>
    <property type="match status" value="1"/>
</dbReference>
<dbReference type="InterPro" id="IPR005399">
    <property type="entry name" value="K_chnl_volt-dep_bsu_KCNAB-rel"/>
</dbReference>
<dbReference type="PRINTS" id="PR01577">
    <property type="entry name" value="KCNABCHANNEL"/>
</dbReference>
<evidence type="ECO:0000313" key="6">
    <source>
        <dbReference type="Proteomes" id="UP000053328"/>
    </source>
</evidence>
<gene>
    <name evidence="5" type="ORF">PV08_10686</name>
</gene>
<dbReference type="STRING" id="91928.A0A0D1Y8S1"/>
<protein>
    <recommendedName>
        <fullName evidence="4">NADP-dependent oxidoreductase domain-containing protein</fullName>
    </recommendedName>
</protein>
<keyword evidence="6" id="KW-1185">Reference proteome</keyword>
<dbReference type="InterPro" id="IPR036812">
    <property type="entry name" value="NAD(P)_OxRdtase_dom_sf"/>
</dbReference>
<dbReference type="Proteomes" id="UP000053328">
    <property type="component" value="Unassembled WGS sequence"/>
</dbReference>
<name>A0A0D1Y8S1_9EURO</name>
<comment type="similarity">
    <text evidence="1">Belongs to the shaker potassium channel beta subunit family.</text>
</comment>
<dbReference type="PANTHER" id="PTHR43150">
    <property type="entry name" value="HYPERKINETIC, ISOFORM M"/>
    <property type="match status" value="1"/>
</dbReference>
<dbReference type="HOGENOM" id="CLU_023205_2_0_1"/>
<evidence type="ECO:0000256" key="3">
    <source>
        <dbReference type="ARBA" id="ARBA00023002"/>
    </source>
</evidence>
<dbReference type="SUPFAM" id="SSF51430">
    <property type="entry name" value="NAD(P)-linked oxidoreductase"/>
    <property type="match status" value="1"/>
</dbReference>
<evidence type="ECO:0000256" key="1">
    <source>
        <dbReference type="ARBA" id="ARBA00006515"/>
    </source>
</evidence>
<dbReference type="RefSeq" id="XP_016231602.1">
    <property type="nucleotide sequence ID" value="XM_016385000.1"/>
</dbReference>
<keyword evidence="2" id="KW-0521">NADP</keyword>
<accession>A0A0D1Y8S1</accession>
<sequence length="342" mass="38557">MEYRYLGHTGLQVSVLSLGSWITYGGHVDEEEAFRAFKTAYDAGINFFDTAENYSAGRAEIVLGKAIKKFGWKQNDLVISTKVYFGLNNSAHPERPLNNNGLSRKHILEGFALSLQRLDLPYVDIVYAHRPDRNTPIEEIVRAFNYLINTGKVFYWGTSEWSATEIADAWGVASRLGLIGPVVEQPQYNLLVRTKVEEEFRWLYEKYGLGLTVFSPLKQGILTGKYNGQDSPPPDSRLSQAKDKYTVAYSKTFGNETWKLELEQVEKLKPIAKKLDSSLAQLSLAWVLKNPNVSSVITGASRPEQIQENLQAVELSSRLTPEILKDIDQTLGNSFDGPPRRF</sequence>
<dbReference type="InterPro" id="IPR023210">
    <property type="entry name" value="NADP_OxRdtase_dom"/>
</dbReference>
<evidence type="ECO:0000256" key="2">
    <source>
        <dbReference type="ARBA" id="ARBA00022857"/>
    </source>
</evidence>
<dbReference type="GO" id="GO:0016491">
    <property type="term" value="F:oxidoreductase activity"/>
    <property type="evidence" value="ECO:0007669"/>
    <property type="project" value="UniProtKB-KW"/>
</dbReference>
<organism evidence="5 6">
    <name type="scientific">Exophiala spinifera</name>
    <dbReference type="NCBI Taxonomy" id="91928"/>
    <lineage>
        <taxon>Eukaryota</taxon>
        <taxon>Fungi</taxon>
        <taxon>Dikarya</taxon>
        <taxon>Ascomycota</taxon>
        <taxon>Pezizomycotina</taxon>
        <taxon>Eurotiomycetes</taxon>
        <taxon>Chaetothyriomycetidae</taxon>
        <taxon>Chaetothyriales</taxon>
        <taxon>Herpotrichiellaceae</taxon>
        <taxon>Exophiala</taxon>
    </lineage>
</organism>
<proteinExistence type="inferred from homology"/>
<dbReference type="GeneID" id="27337769"/>
<feature type="domain" description="NADP-dependent oxidoreductase" evidence="4">
    <location>
        <begin position="16"/>
        <end position="329"/>
    </location>
</feature>
<dbReference type="EMBL" id="KN847499">
    <property type="protein sequence ID" value="KIW11386.1"/>
    <property type="molecule type" value="Genomic_DNA"/>
</dbReference>
<evidence type="ECO:0000313" key="5">
    <source>
        <dbReference type="EMBL" id="KIW11386.1"/>
    </source>
</evidence>
<dbReference type="VEuPathDB" id="FungiDB:PV08_10686"/>
<dbReference type="Pfam" id="PF00248">
    <property type="entry name" value="Aldo_ket_red"/>
    <property type="match status" value="1"/>
</dbReference>
<dbReference type="OrthoDB" id="1720422at2759"/>
<dbReference type="PANTHER" id="PTHR43150:SF6">
    <property type="entry name" value="VIC POTASSIUM ION CHANNEL, BETA SUBUNIT (EUROFUNG)"/>
    <property type="match status" value="1"/>
</dbReference>
<keyword evidence="3" id="KW-0560">Oxidoreductase</keyword>